<name>A0A3G5AES6_9VIRU</name>
<organism evidence="1">
    <name type="scientific">Satyrvirus sp</name>
    <dbReference type="NCBI Taxonomy" id="2487771"/>
    <lineage>
        <taxon>Viruses</taxon>
        <taxon>Varidnaviria</taxon>
        <taxon>Bamfordvirae</taxon>
        <taxon>Nucleocytoviricota</taxon>
        <taxon>Megaviricetes</taxon>
        <taxon>Imitervirales</taxon>
        <taxon>Mimiviridae</taxon>
        <taxon>Megamimivirinae</taxon>
    </lineage>
</organism>
<dbReference type="EMBL" id="MK072463">
    <property type="protein sequence ID" value="AYV85638.1"/>
    <property type="molecule type" value="Genomic_DNA"/>
</dbReference>
<reference evidence="1" key="1">
    <citation type="submission" date="2018-10" db="EMBL/GenBank/DDBJ databases">
        <title>Hidden diversity of soil giant viruses.</title>
        <authorList>
            <person name="Schulz F."/>
            <person name="Alteio L."/>
            <person name="Goudeau D."/>
            <person name="Ryan E.M."/>
            <person name="Malmstrom R.R."/>
            <person name="Blanchard J."/>
            <person name="Woyke T."/>
        </authorList>
    </citation>
    <scope>NUCLEOTIDE SEQUENCE</scope>
    <source>
        <strain evidence="1">SAV1</strain>
    </source>
</reference>
<proteinExistence type="predicted"/>
<accession>A0A3G5AES6</accession>
<sequence>MRAKIIDLPRPDRFDYDKKTGKFYETTPFGTIEVDDSDINYFKDEIHKANFFNDKKFTNELIFEMTTFRIITPSYFIIIYDGYHDCLLKNI</sequence>
<gene>
    <name evidence="1" type="ORF">Satyrvirus27_15</name>
</gene>
<protein>
    <submittedName>
        <fullName evidence="1">Uncharacterized protein</fullName>
    </submittedName>
</protein>
<evidence type="ECO:0000313" key="1">
    <source>
        <dbReference type="EMBL" id="AYV85638.1"/>
    </source>
</evidence>